<dbReference type="SMART" id="SM00409">
    <property type="entry name" value="IG"/>
    <property type="match status" value="2"/>
</dbReference>
<dbReference type="InterPro" id="IPR007110">
    <property type="entry name" value="Ig-like_dom"/>
</dbReference>
<keyword evidence="5" id="KW-0393">Immunoglobulin domain</keyword>
<feature type="domain" description="Ig-like" evidence="7">
    <location>
        <begin position="171"/>
        <end position="256"/>
    </location>
</feature>
<dbReference type="PANTHER" id="PTHR11640:SF164">
    <property type="entry name" value="MAM DOMAIN-CONTAINING GLYCOSYLPHOSPHATIDYLINOSITOL ANCHOR PROTEIN 1"/>
    <property type="match status" value="1"/>
</dbReference>
<comment type="caution">
    <text evidence="8">The sequence shown here is derived from an EMBL/GenBank/DDBJ whole genome shotgun (WGS) entry which is preliminary data.</text>
</comment>
<evidence type="ECO:0000259" key="7">
    <source>
        <dbReference type="PROSITE" id="PS50835"/>
    </source>
</evidence>
<dbReference type="InterPro" id="IPR003598">
    <property type="entry name" value="Ig_sub2"/>
</dbReference>
<dbReference type="SUPFAM" id="SSF48726">
    <property type="entry name" value="Immunoglobulin"/>
    <property type="match status" value="2"/>
</dbReference>
<evidence type="ECO:0000313" key="8">
    <source>
        <dbReference type="EMBL" id="GMR62408.1"/>
    </source>
</evidence>
<protein>
    <recommendedName>
        <fullName evidence="7">Ig-like domain-containing protein</fullName>
    </recommendedName>
</protein>
<name>A0AAN5DFR5_9BILA</name>
<feature type="non-terminal residue" evidence="8">
    <location>
        <position position="1"/>
    </location>
</feature>
<evidence type="ECO:0000256" key="1">
    <source>
        <dbReference type="ARBA" id="ARBA00004479"/>
    </source>
</evidence>
<evidence type="ECO:0000256" key="5">
    <source>
        <dbReference type="ARBA" id="ARBA00023319"/>
    </source>
</evidence>
<organism evidence="8 9">
    <name type="scientific">Pristionchus mayeri</name>
    <dbReference type="NCBI Taxonomy" id="1317129"/>
    <lineage>
        <taxon>Eukaryota</taxon>
        <taxon>Metazoa</taxon>
        <taxon>Ecdysozoa</taxon>
        <taxon>Nematoda</taxon>
        <taxon>Chromadorea</taxon>
        <taxon>Rhabditida</taxon>
        <taxon>Rhabditina</taxon>
        <taxon>Diplogasteromorpha</taxon>
        <taxon>Diplogasteroidea</taxon>
        <taxon>Neodiplogasteridae</taxon>
        <taxon>Pristionchus</taxon>
    </lineage>
</organism>
<keyword evidence="4" id="KW-0325">Glycoprotein</keyword>
<dbReference type="GO" id="GO:0098609">
    <property type="term" value="P:cell-cell adhesion"/>
    <property type="evidence" value="ECO:0007669"/>
    <property type="project" value="TreeGrafter"/>
</dbReference>
<comment type="subcellular location">
    <subcellularLocation>
        <location evidence="1">Membrane</location>
        <topology evidence="1">Single-pass type I membrane protein</topology>
    </subcellularLocation>
</comment>
<feature type="chain" id="PRO_5042847347" description="Ig-like domain-containing protein" evidence="6">
    <location>
        <begin position="28"/>
        <end position="274"/>
    </location>
</feature>
<dbReference type="GO" id="GO:0005911">
    <property type="term" value="C:cell-cell junction"/>
    <property type="evidence" value="ECO:0007669"/>
    <property type="project" value="TreeGrafter"/>
</dbReference>
<dbReference type="InterPro" id="IPR051275">
    <property type="entry name" value="Cell_adhesion_signaling"/>
</dbReference>
<dbReference type="InterPro" id="IPR013783">
    <property type="entry name" value="Ig-like_fold"/>
</dbReference>
<dbReference type="PANTHER" id="PTHR11640">
    <property type="entry name" value="NEPHRIN"/>
    <property type="match status" value="1"/>
</dbReference>
<dbReference type="GO" id="GO:0005886">
    <property type="term" value="C:plasma membrane"/>
    <property type="evidence" value="ECO:0007669"/>
    <property type="project" value="TreeGrafter"/>
</dbReference>
<evidence type="ECO:0000256" key="3">
    <source>
        <dbReference type="ARBA" id="ARBA00023157"/>
    </source>
</evidence>
<keyword evidence="2" id="KW-0472">Membrane</keyword>
<dbReference type="Pfam" id="PF07679">
    <property type="entry name" value="I-set"/>
    <property type="match status" value="1"/>
</dbReference>
<keyword evidence="9" id="KW-1185">Reference proteome</keyword>
<dbReference type="Pfam" id="PF13927">
    <property type="entry name" value="Ig_3"/>
    <property type="match status" value="1"/>
</dbReference>
<keyword evidence="3" id="KW-1015">Disulfide bond</keyword>
<feature type="domain" description="Ig-like" evidence="7">
    <location>
        <begin position="52"/>
        <end position="156"/>
    </location>
</feature>
<keyword evidence="6" id="KW-0732">Signal</keyword>
<proteinExistence type="predicted"/>
<reference evidence="9" key="1">
    <citation type="submission" date="2022-10" db="EMBL/GenBank/DDBJ databases">
        <title>Genome assembly of Pristionchus species.</title>
        <authorList>
            <person name="Yoshida K."/>
            <person name="Sommer R.J."/>
        </authorList>
    </citation>
    <scope>NUCLEOTIDE SEQUENCE [LARGE SCALE GENOMIC DNA]</scope>
    <source>
        <strain evidence="9">RS5460</strain>
    </source>
</reference>
<dbReference type="SMART" id="SM00408">
    <property type="entry name" value="IGc2"/>
    <property type="match status" value="2"/>
</dbReference>
<dbReference type="EMBL" id="BTRK01000006">
    <property type="protein sequence ID" value="GMR62408.1"/>
    <property type="molecule type" value="Genomic_DNA"/>
</dbReference>
<sequence length="274" mass="30470">SSVLLPATTMNTCSLFLLSSLALLAHSRFLAPVIQNTVVPEVKSADFLVDAPSIKFTPNSNLSDARFKSGDSLNFYCEVVGTPMVNVYWTLNGRIVQGHRRRSNLERLRNEDNVMIGQNVVGSRLELECVDERMTGTLSCVADNGFEIQKSSAQISTTGADVCTRLRPARPQIGSWTKSRIEEIGNAALFQCRKASAGVSTRWENEDGEELRREDGFVMQPNGDLLIPSLQWEHMGSYFCIASNEEGDEERTETFVFPTDKNAPEPSEDVAYEY</sequence>
<dbReference type="InterPro" id="IPR013098">
    <property type="entry name" value="Ig_I-set"/>
</dbReference>
<feature type="signal peptide" evidence="6">
    <location>
        <begin position="1"/>
        <end position="27"/>
    </location>
</feature>
<dbReference type="FunFam" id="2.60.40.10:FF:002402">
    <property type="entry name" value="Zwei Ig domain protein zig-4"/>
    <property type="match status" value="1"/>
</dbReference>
<dbReference type="GO" id="GO:0050839">
    <property type="term" value="F:cell adhesion molecule binding"/>
    <property type="evidence" value="ECO:0007669"/>
    <property type="project" value="TreeGrafter"/>
</dbReference>
<accession>A0AAN5DFR5</accession>
<evidence type="ECO:0000256" key="2">
    <source>
        <dbReference type="ARBA" id="ARBA00023136"/>
    </source>
</evidence>
<evidence type="ECO:0000256" key="4">
    <source>
        <dbReference type="ARBA" id="ARBA00023180"/>
    </source>
</evidence>
<gene>
    <name evidence="8" type="ORF">PMAYCL1PPCAC_32603</name>
</gene>
<dbReference type="Gene3D" id="2.60.40.10">
    <property type="entry name" value="Immunoglobulins"/>
    <property type="match status" value="2"/>
</dbReference>
<evidence type="ECO:0000313" key="9">
    <source>
        <dbReference type="Proteomes" id="UP001328107"/>
    </source>
</evidence>
<dbReference type="AlphaFoldDB" id="A0AAN5DFR5"/>
<dbReference type="PROSITE" id="PS50835">
    <property type="entry name" value="IG_LIKE"/>
    <property type="match status" value="2"/>
</dbReference>
<evidence type="ECO:0000256" key="6">
    <source>
        <dbReference type="SAM" id="SignalP"/>
    </source>
</evidence>
<feature type="non-terminal residue" evidence="8">
    <location>
        <position position="274"/>
    </location>
</feature>
<dbReference type="InterPro" id="IPR036179">
    <property type="entry name" value="Ig-like_dom_sf"/>
</dbReference>
<dbReference type="InterPro" id="IPR003599">
    <property type="entry name" value="Ig_sub"/>
</dbReference>
<dbReference type="Proteomes" id="UP001328107">
    <property type="component" value="Unassembled WGS sequence"/>
</dbReference>